<reference evidence="1" key="1">
    <citation type="submission" date="2022-06" db="EMBL/GenBank/DDBJ databases">
        <title>Phylogenomic reconstructions and comparative analyses of Kickxellomycotina fungi.</title>
        <authorList>
            <person name="Reynolds N.K."/>
            <person name="Stajich J.E."/>
            <person name="Barry K."/>
            <person name="Grigoriev I.V."/>
            <person name="Crous P."/>
            <person name="Smith M.E."/>
        </authorList>
    </citation>
    <scope>NUCLEOTIDE SEQUENCE</scope>
    <source>
        <strain evidence="1">RSA 2271</strain>
    </source>
</reference>
<evidence type="ECO:0000313" key="2">
    <source>
        <dbReference type="Proteomes" id="UP001145114"/>
    </source>
</evidence>
<sequence>KSTIRAQTPELLANINVCFVKESDNLTQNKVLLRGLEILSRISEHVSDAGNAKALLDLLLPLLRRPARVVSEKTKAHILEIFLKFLELVISDAAEHATAGQPESPRQRLFTQFYGLTSFGFSTIKSRDCRVLLCLVLEKLAKVDPCQGSGCTPVPLMPVVEVVTDLNAYSTKRLEEPDFDRRLAAFSRINDECWCDPNKLDARAWLPVLHNLVYFSQDVDEMSIRSNASHGLTRFIERVAQVLGAQPTPDEAEVQQFRSHMVHIVYVAIKRALDSQHKVVRSEYLAVLAHAVRKCGDKFVQLGDLRALDHEDEEASFFFNIQHIQLHRRIRALKRLVILINPDQDTGDDSAMEVEENAPTQRAAHWFRTSTLTKLLVPLFERFVFESDIQADHSLVAETINTLGAIGLVLPWESYYALLRKYLRIVRRKPDLERPLFRIVVSFLNNFHFDIKSAEASASVAEAHDA</sequence>
<protein>
    <submittedName>
        <fullName evidence="1">U3 snoRNP protein</fullName>
    </submittedName>
</protein>
<feature type="non-terminal residue" evidence="1">
    <location>
        <position position="466"/>
    </location>
</feature>
<name>A0ACC1HQQ3_9FUNG</name>
<gene>
    <name evidence="1" type="primary">UTP20_3</name>
    <name evidence="1" type="ORF">EV182_005881</name>
</gene>
<feature type="non-terminal residue" evidence="1">
    <location>
        <position position="1"/>
    </location>
</feature>
<keyword evidence="2" id="KW-1185">Reference proteome</keyword>
<comment type="caution">
    <text evidence="1">The sequence shown here is derived from an EMBL/GenBank/DDBJ whole genome shotgun (WGS) entry which is preliminary data.</text>
</comment>
<organism evidence="1 2">
    <name type="scientific">Spiromyces aspiralis</name>
    <dbReference type="NCBI Taxonomy" id="68401"/>
    <lineage>
        <taxon>Eukaryota</taxon>
        <taxon>Fungi</taxon>
        <taxon>Fungi incertae sedis</taxon>
        <taxon>Zoopagomycota</taxon>
        <taxon>Kickxellomycotina</taxon>
        <taxon>Kickxellomycetes</taxon>
        <taxon>Kickxellales</taxon>
        <taxon>Kickxellaceae</taxon>
        <taxon>Spiromyces</taxon>
    </lineage>
</organism>
<evidence type="ECO:0000313" key="1">
    <source>
        <dbReference type="EMBL" id="KAJ1677577.1"/>
    </source>
</evidence>
<proteinExistence type="predicted"/>
<dbReference type="Proteomes" id="UP001145114">
    <property type="component" value="Unassembled WGS sequence"/>
</dbReference>
<accession>A0ACC1HQQ3</accession>
<dbReference type="EMBL" id="JAMZIH010002241">
    <property type="protein sequence ID" value="KAJ1677577.1"/>
    <property type="molecule type" value="Genomic_DNA"/>
</dbReference>